<evidence type="ECO:0000313" key="6">
    <source>
        <dbReference type="Proteomes" id="UP001627154"/>
    </source>
</evidence>
<dbReference type="PROSITE" id="PS50297">
    <property type="entry name" value="ANK_REP_REGION"/>
    <property type="match status" value="2"/>
</dbReference>
<keyword evidence="6" id="KW-1185">Reference proteome</keyword>
<dbReference type="SMART" id="SM00248">
    <property type="entry name" value="ANK"/>
    <property type="match status" value="4"/>
</dbReference>
<evidence type="ECO:0000256" key="1">
    <source>
        <dbReference type="ARBA" id="ARBA00022737"/>
    </source>
</evidence>
<accession>A0ABD2X7Y1</accession>
<evidence type="ECO:0000256" key="4">
    <source>
        <dbReference type="SAM" id="MobiDB-lite"/>
    </source>
</evidence>
<dbReference type="AlphaFoldDB" id="A0ABD2X7Y1"/>
<dbReference type="PANTHER" id="PTHR24198">
    <property type="entry name" value="ANKYRIN REPEAT AND PROTEIN KINASE DOMAIN-CONTAINING PROTEIN"/>
    <property type="match status" value="1"/>
</dbReference>
<evidence type="ECO:0000256" key="3">
    <source>
        <dbReference type="PROSITE-ProRule" id="PRU00023"/>
    </source>
</evidence>
<feature type="region of interest" description="Disordered" evidence="4">
    <location>
        <begin position="1"/>
        <end position="25"/>
    </location>
</feature>
<evidence type="ECO:0000256" key="2">
    <source>
        <dbReference type="ARBA" id="ARBA00023043"/>
    </source>
</evidence>
<gene>
    <name evidence="5" type="ORF">TKK_005334</name>
</gene>
<comment type="caution">
    <text evidence="5">The sequence shown here is derived from an EMBL/GenBank/DDBJ whole genome shotgun (WGS) entry which is preliminary data.</text>
</comment>
<feature type="repeat" description="ANK" evidence="3">
    <location>
        <begin position="266"/>
        <end position="294"/>
    </location>
</feature>
<dbReference type="PROSITE" id="PS50088">
    <property type="entry name" value="ANK_REPEAT"/>
    <property type="match status" value="2"/>
</dbReference>
<keyword evidence="1" id="KW-0677">Repeat</keyword>
<protein>
    <submittedName>
        <fullName evidence="5">Uncharacterized protein</fullName>
    </submittedName>
</protein>
<dbReference type="PANTHER" id="PTHR24198:SF165">
    <property type="entry name" value="ANKYRIN REPEAT-CONTAINING PROTEIN-RELATED"/>
    <property type="match status" value="1"/>
</dbReference>
<dbReference type="SUPFAM" id="SSF48403">
    <property type="entry name" value="Ankyrin repeat"/>
    <property type="match status" value="1"/>
</dbReference>
<evidence type="ECO:0000313" key="5">
    <source>
        <dbReference type="EMBL" id="KAL3401507.1"/>
    </source>
</evidence>
<dbReference type="Pfam" id="PF12796">
    <property type="entry name" value="Ank_2"/>
    <property type="match status" value="1"/>
</dbReference>
<name>A0ABD2X7Y1_9HYME</name>
<feature type="compositionally biased region" description="Acidic residues" evidence="4">
    <location>
        <begin position="1"/>
        <end position="12"/>
    </location>
</feature>
<feature type="repeat" description="ANK" evidence="3">
    <location>
        <begin position="193"/>
        <end position="225"/>
    </location>
</feature>
<sequence>MMLSDYDDVSDSENERAVQGDSDSEVSSLEKFMSLLQKVHWDIENERHEFLRQLEPLYRNWKGQYPDLREIFSPEGIEALLVEDMEIENLQIWRKYSFAHFVARTGYKDKPKVDQDGKPILRRTTPVHYLGCSEYNNWFTVRDLFKIYNSFDLNYTDDYGVTHFHLACLSKSDDVVEKFLELGQNPNCPLPETGNTPLHLALDANRQRTVELLLRNGADPNLPDSEGSTPLHSICKECDDKDLVGFFFKIIDDIQQTVKIDAVDKLGRTPLQLAVANLLPNVVDVLLDNNADLSSFVFPTSSYFGDRFDPNDYRGHFKMRLASDALIIVERLEKRGYELDLSGAITIKQFFDKYRLFEKPSDLDTSWYDDEEFVIESKTIMLKPSLSLYDLIRLRPKEASKLVTYSDYYKFAHSYKLYELSDRHIEACTEHLCEKLSREFFRQWALDPFLELMRYRLPILCCELIIEKLMNEDLWHIYLATADQRS</sequence>
<dbReference type="EMBL" id="JBJJXI010000045">
    <property type="protein sequence ID" value="KAL3401507.1"/>
    <property type="molecule type" value="Genomic_DNA"/>
</dbReference>
<dbReference type="InterPro" id="IPR002110">
    <property type="entry name" value="Ankyrin_rpt"/>
</dbReference>
<organism evidence="5 6">
    <name type="scientific">Trichogramma kaykai</name>
    <dbReference type="NCBI Taxonomy" id="54128"/>
    <lineage>
        <taxon>Eukaryota</taxon>
        <taxon>Metazoa</taxon>
        <taxon>Ecdysozoa</taxon>
        <taxon>Arthropoda</taxon>
        <taxon>Hexapoda</taxon>
        <taxon>Insecta</taxon>
        <taxon>Pterygota</taxon>
        <taxon>Neoptera</taxon>
        <taxon>Endopterygota</taxon>
        <taxon>Hymenoptera</taxon>
        <taxon>Apocrita</taxon>
        <taxon>Proctotrupomorpha</taxon>
        <taxon>Chalcidoidea</taxon>
        <taxon>Trichogrammatidae</taxon>
        <taxon>Trichogramma</taxon>
    </lineage>
</organism>
<keyword evidence="2 3" id="KW-0040">ANK repeat</keyword>
<dbReference type="Gene3D" id="1.25.40.20">
    <property type="entry name" value="Ankyrin repeat-containing domain"/>
    <property type="match status" value="1"/>
</dbReference>
<proteinExistence type="predicted"/>
<reference evidence="5 6" key="1">
    <citation type="journal article" date="2024" name="bioRxiv">
        <title>A reference genome for Trichogramma kaykai: A tiny desert-dwelling parasitoid wasp with competing sex-ratio distorters.</title>
        <authorList>
            <person name="Culotta J."/>
            <person name="Lindsey A.R."/>
        </authorList>
    </citation>
    <scope>NUCLEOTIDE SEQUENCE [LARGE SCALE GENOMIC DNA]</scope>
    <source>
        <strain evidence="5 6">KSX58</strain>
    </source>
</reference>
<dbReference type="Proteomes" id="UP001627154">
    <property type="component" value="Unassembled WGS sequence"/>
</dbReference>
<dbReference type="InterPro" id="IPR036770">
    <property type="entry name" value="Ankyrin_rpt-contain_sf"/>
</dbReference>